<evidence type="ECO:0000313" key="5">
    <source>
        <dbReference type="WBParaSite" id="PTRK_0000017100.1"/>
    </source>
</evidence>
<proteinExistence type="inferred from homology"/>
<reference evidence="5" key="1">
    <citation type="submission" date="2017-02" db="UniProtKB">
        <authorList>
            <consortium name="WormBaseParasite"/>
        </authorList>
    </citation>
    <scope>IDENTIFICATION</scope>
</reference>
<sequence>MKILSIILLLFIINDITYSKKYCGSSLTQFISKTCGFAGESKPCLKDDGERILKDRCCHKGCSIVEAKAQCCWTKACLDRCYPGKRYNNGEAIEEKLCNEKLNKYLVKACAFGKETKPCFINNNIIVEDMKESCCEKGCNMNTIYRYCCFDNECLERCYPGKGYKNGEIYK</sequence>
<evidence type="ECO:0000256" key="1">
    <source>
        <dbReference type="ARBA" id="ARBA00009034"/>
    </source>
</evidence>
<evidence type="ECO:0000256" key="2">
    <source>
        <dbReference type="ARBA" id="ARBA00022729"/>
    </source>
</evidence>
<comment type="similarity">
    <text evidence="1">Belongs to the insulin family.</text>
</comment>
<keyword evidence="2 3" id="KW-0732">Signal</keyword>
<dbReference type="WBParaSite" id="PTRK_0000017100.1">
    <property type="protein sequence ID" value="PTRK_0000017100.1"/>
    <property type="gene ID" value="PTRK_0000017100"/>
</dbReference>
<dbReference type="PROSITE" id="PS00262">
    <property type="entry name" value="INSULIN"/>
    <property type="match status" value="1"/>
</dbReference>
<evidence type="ECO:0000256" key="3">
    <source>
        <dbReference type="SAM" id="SignalP"/>
    </source>
</evidence>
<feature type="signal peptide" evidence="3">
    <location>
        <begin position="1"/>
        <end position="19"/>
    </location>
</feature>
<dbReference type="Proteomes" id="UP000038045">
    <property type="component" value="Unplaced"/>
</dbReference>
<dbReference type="InterPro" id="IPR036438">
    <property type="entry name" value="Insulin-like_sf"/>
</dbReference>
<protein>
    <submittedName>
        <fullName evidence="5">DB domain-containing protein</fullName>
    </submittedName>
</protein>
<name>A0A0N4Z0D8_PARTI</name>
<keyword evidence="4" id="KW-1185">Reference proteome</keyword>
<organism evidence="4 5">
    <name type="scientific">Parastrongyloides trichosuri</name>
    <name type="common">Possum-specific nematode worm</name>
    <dbReference type="NCBI Taxonomy" id="131310"/>
    <lineage>
        <taxon>Eukaryota</taxon>
        <taxon>Metazoa</taxon>
        <taxon>Ecdysozoa</taxon>
        <taxon>Nematoda</taxon>
        <taxon>Chromadorea</taxon>
        <taxon>Rhabditida</taxon>
        <taxon>Tylenchina</taxon>
        <taxon>Panagrolaimomorpha</taxon>
        <taxon>Strongyloidoidea</taxon>
        <taxon>Strongyloididae</taxon>
        <taxon>Parastrongyloides</taxon>
    </lineage>
</organism>
<dbReference type="SUPFAM" id="SSF56994">
    <property type="entry name" value="Insulin-like"/>
    <property type="match status" value="2"/>
</dbReference>
<accession>A0A0N4Z0D8</accession>
<feature type="chain" id="PRO_5005890901" evidence="3">
    <location>
        <begin position="20"/>
        <end position="171"/>
    </location>
</feature>
<dbReference type="InterPro" id="IPR022353">
    <property type="entry name" value="Insulin_CS"/>
</dbReference>
<evidence type="ECO:0000313" key="4">
    <source>
        <dbReference type="Proteomes" id="UP000038045"/>
    </source>
</evidence>
<dbReference type="AlphaFoldDB" id="A0A0N4Z0D8"/>